<accession>A0A267MHG3</accession>
<gene>
    <name evidence="3" type="ORF">CCE28_13240</name>
</gene>
<dbReference type="EMBL" id="NIBG01000011">
    <property type="protein sequence ID" value="PAB58852.1"/>
    <property type="molecule type" value="Genomic_DNA"/>
</dbReference>
<dbReference type="SMART" id="SM00363">
    <property type="entry name" value="S4"/>
    <property type="match status" value="1"/>
</dbReference>
<dbReference type="PANTHER" id="PTHR13633">
    <property type="entry name" value="MITOCHONDRIAL TRANSCRIPTION RESCUE FACTOR 1"/>
    <property type="match status" value="1"/>
</dbReference>
<dbReference type="Pfam" id="PF17774">
    <property type="entry name" value="YlmH_RBD"/>
    <property type="match status" value="1"/>
</dbReference>
<organism evidence="3 4">
    <name type="scientific">Anaeromicrobium sediminis</name>
    <dbReference type="NCBI Taxonomy" id="1478221"/>
    <lineage>
        <taxon>Bacteria</taxon>
        <taxon>Bacillati</taxon>
        <taxon>Bacillota</taxon>
        <taxon>Clostridia</taxon>
        <taxon>Peptostreptococcales</taxon>
        <taxon>Thermotaleaceae</taxon>
        <taxon>Anaeromicrobium</taxon>
    </lineage>
</organism>
<dbReference type="GO" id="GO:0003723">
    <property type="term" value="F:RNA binding"/>
    <property type="evidence" value="ECO:0007669"/>
    <property type="project" value="UniProtKB-KW"/>
</dbReference>
<dbReference type="InterPro" id="IPR036986">
    <property type="entry name" value="S4_RNA-bd_sf"/>
</dbReference>
<reference evidence="3 4" key="1">
    <citation type="submission" date="2017-06" db="EMBL/GenBank/DDBJ databases">
        <title>Draft genome sequence of anaerobic fermentative bacterium Anaeromicrobium sediminis DY2726D isolated from West Pacific Ocean sediments.</title>
        <authorList>
            <person name="Zeng X."/>
        </authorList>
    </citation>
    <scope>NUCLEOTIDE SEQUENCE [LARGE SCALE GENOMIC DNA]</scope>
    <source>
        <strain evidence="3 4">DY2726D</strain>
    </source>
</reference>
<dbReference type="AlphaFoldDB" id="A0A267MHG3"/>
<proteinExistence type="predicted"/>
<protein>
    <recommendedName>
        <fullName evidence="2">RNA-binding S4 domain-containing protein</fullName>
    </recommendedName>
</protein>
<feature type="domain" description="RNA-binding S4" evidence="2">
    <location>
        <begin position="186"/>
        <end position="250"/>
    </location>
</feature>
<dbReference type="InterPro" id="IPR012677">
    <property type="entry name" value="Nucleotide-bd_a/b_plait_sf"/>
</dbReference>
<keyword evidence="1" id="KW-0694">RNA-binding</keyword>
<dbReference type="InterPro" id="IPR002942">
    <property type="entry name" value="S4_RNA-bd"/>
</dbReference>
<evidence type="ECO:0000259" key="2">
    <source>
        <dbReference type="SMART" id="SM00363"/>
    </source>
</evidence>
<name>A0A267MHG3_9FIRM</name>
<dbReference type="RefSeq" id="WP_095134206.1">
    <property type="nucleotide sequence ID" value="NZ_NIBG01000011.1"/>
</dbReference>
<evidence type="ECO:0000256" key="1">
    <source>
        <dbReference type="PROSITE-ProRule" id="PRU00182"/>
    </source>
</evidence>
<dbReference type="Gene3D" id="3.10.290.10">
    <property type="entry name" value="RNA-binding S4 domain"/>
    <property type="match status" value="1"/>
</dbReference>
<dbReference type="Gene3D" id="3.30.70.330">
    <property type="match status" value="1"/>
</dbReference>
<dbReference type="PANTHER" id="PTHR13633:SF3">
    <property type="entry name" value="MITOCHONDRIAL TRANSCRIPTION RESCUE FACTOR 1"/>
    <property type="match status" value="1"/>
</dbReference>
<evidence type="ECO:0000313" key="4">
    <source>
        <dbReference type="Proteomes" id="UP000216024"/>
    </source>
</evidence>
<dbReference type="Gene3D" id="3.30.1370.160">
    <property type="match status" value="1"/>
</dbReference>
<dbReference type="PROSITE" id="PS50889">
    <property type="entry name" value="S4"/>
    <property type="match status" value="1"/>
</dbReference>
<dbReference type="CDD" id="cd00165">
    <property type="entry name" value="S4"/>
    <property type="match status" value="1"/>
</dbReference>
<dbReference type="OrthoDB" id="9812787at2"/>
<comment type="caution">
    <text evidence="3">The sequence shown here is derived from an EMBL/GenBank/DDBJ whole genome shotgun (WGS) entry which is preliminary data.</text>
</comment>
<keyword evidence="4" id="KW-1185">Reference proteome</keyword>
<evidence type="ECO:0000313" key="3">
    <source>
        <dbReference type="EMBL" id="PAB58852.1"/>
    </source>
</evidence>
<sequence>MINRDRFLTHIRDSEDRQTMTKILNKAQKSLKNYIVCGTEFYSPYEINMAIPIIEQIHDLNYFIYGAYENAERKIIIFYPSIFELTKEDYPIGIIKVEGNFNKSTLSHRDFLGAILGLGLKRGKIGDILINENEALIIGYKEINEFIRLNLTKIGRNNISIEHVDLDYKIEKEDKYKMVTSTVASLRLDSVVATGFSISRSIATKLIKGDKVKVNWKLQPQPSTLVSSGDVISVRGKGRIEVFHVGGKTKKDRYKVQIKRML</sequence>
<dbReference type="InterPro" id="IPR040591">
    <property type="entry name" value="RqcP2_RBD"/>
</dbReference>
<dbReference type="Proteomes" id="UP000216024">
    <property type="component" value="Unassembled WGS sequence"/>
</dbReference>
<dbReference type="SUPFAM" id="SSF55174">
    <property type="entry name" value="Alpha-L RNA-binding motif"/>
    <property type="match status" value="1"/>
</dbReference>
<dbReference type="Pfam" id="PF01479">
    <property type="entry name" value="S4"/>
    <property type="match status" value="1"/>
</dbReference>